<evidence type="ECO:0000313" key="1">
    <source>
        <dbReference type="EMBL" id="TCV92887.1"/>
    </source>
</evidence>
<dbReference type="Proteomes" id="UP000295645">
    <property type="component" value="Unassembled WGS sequence"/>
</dbReference>
<organism evidence="1 2">
    <name type="scientific">Luteibacter rhizovicinus</name>
    <dbReference type="NCBI Taxonomy" id="242606"/>
    <lineage>
        <taxon>Bacteria</taxon>
        <taxon>Pseudomonadati</taxon>
        <taxon>Pseudomonadota</taxon>
        <taxon>Gammaproteobacteria</taxon>
        <taxon>Lysobacterales</taxon>
        <taxon>Rhodanobacteraceae</taxon>
        <taxon>Luteibacter</taxon>
    </lineage>
</organism>
<reference evidence="1 2" key="1">
    <citation type="submission" date="2019-03" db="EMBL/GenBank/DDBJ databases">
        <title>Above-ground endophytic microbial communities from plants in different locations in the United States.</title>
        <authorList>
            <person name="Frank C."/>
        </authorList>
    </citation>
    <scope>NUCLEOTIDE SEQUENCE [LARGE SCALE GENOMIC DNA]</scope>
    <source>
        <strain evidence="1 2">LP_13_YM</strain>
    </source>
</reference>
<gene>
    <name evidence="1" type="ORF">EC912_106226</name>
</gene>
<proteinExistence type="predicted"/>
<sequence length="77" mass="8481">MNHRNKLLRHSPITHTVPVSDLDKAIEIRLEAVRGIAEVAAQTAQSLRQFVAELDALQKLRTAGTVERVANRETPAG</sequence>
<dbReference type="AlphaFoldDB" id="A0A4R3YK76"/>
<comment type="caution">
    <text evidence="1">The sequence shown here is derived from an EMBL/GenBank/DDBJ whole genome shotgun (WGS) entry which is preliminary data.</text>
</comment>
<keyword evidence="2" id="KW-1185">Reference proteome</keyword>
<accession>A0A4R3YK76</accession>
<name>A0A4R3YK76_9GAMM</name>
<evidence type="ECO:0000313" key="2">
    <source>
        <dbReference type="Proteomes" id="UP000295645"/>
    </source>
</evidence>
<dbReference type="EMBL" id="SMCS01000006">
    <property type="protein sequence ID" value="TCV92887.1"/>
    <property type="molecule type" value="Genomic_DNA"/>
</dbReference>
<protein>
    <submittedName>
        <fullName evidence="1">Uncharacterized protein</fullName>
    </submittedName>
</protein>